<protein>
    <submittedName>
        <fullName evidence="1">Uncharacterized protein</fullName>
    </submittedName>
</protein>
<comment type="caution">
    <text evidence="1">The sequence shown here is derived from an EMBL/GenBank/DDBJ whole genome shotgun (WGS) entry which is preliminary data.</text>
</comment>
<accession>A0ABR1J771</accession>
<reference evidence="1 2" key="1">
    <citation type="submission" date="2024-01" db="EMBL/GenBank/DDBJ databases">
        <title>A draft genome for the cacao thread blight pathogen Marasmiellus scandens.</title>
        <authorList>
            <person name="Baruah I.K."/>
            <person name="Leung J."/>
            <person name="Bukari Y."/>
            <person name="Amoako-Attah I."/>
            <person name="Meinhardt L.W."/>
            <person name="Bailey B.A."/>
            <person name="Cohen S.P."/>
        </authorList>
    </citation>
    <scope>NUCLEOTIDE SEQUENCE [LARGE SCALE GENOMIC DNA]</scope>
    <source>
        <strain evidence="1 2">GH-19</strain>
    </source>
</reference>
<evidence type="ECO:0000313" key="1">
    <source>
        <dbReference type="EMBL" id="KAK7452168.1"/>
    </source>
</evidence>
<proteinExistence type="predicted"/>
<dbReference type="EMBL" id="JBANRG010000029">
    <property type="protein sequence ID" value="KAK7452168.1"/>
    <property type="molecule type" value="Genomic_DNA"/>
</dbReference>
<name>A0ABR1J771_9AGAR</name>
<organism evidence="1 2">
    <name type="scientific">Marasmiellus scandens</name>
    <dbReference type="NCBI Taxonomy" id="2682957"/>
    <lineage>
        <taxon>Eukaryota</taxon>
        <taxon>Fungi</taxon>
        <taxon>Dikarya</taxon>
        <taxon>Basidiomycota</taxon>
        <taxon>Agaricomycotina</taxon>
        <taxon>Agaricomycetes</taxon>
        <taxon>Agaricomycetidae</taxon>
        <taxon>Agaricales</taxon>
        <taxon>Marasmiineae</taxon>
        <taxon>Omphalotaceae</taxon>
        <taxon>Marasmiellus</taxon>
    </lineage>
</organism>
<gene>
    <name evidence="1" type="ORF">VKT23_012271</name>
</gene>
<evidence type="ECO:0000313" key="2">
    <source>
        <dbReference type="Proteomes" id="UP001498398"/>
    </source>
</evidence>
<keyword evidence="2" id="KW-1185">Reference proteome</keyword>
<sequence>MATTTTSLEGGFYWKLIYSDKNNTSDVYKATYTAERKREASKKEILEHVKEQIQKDSTTHGVSISAGGTVLGVDLSTEYNWENTKEVVDTVRTTTTSETNVTISESVKTEREYEMRPGQSLFVYQRVFRSAGVMLQQDIYQHLNKPIPEADQNGMVKLKYTVAQAVYISGIQVVYGTDGYMAPANRIKEAQGRSDDINADFGGKYVWLVPEYTSDRNKALTGIKFVHTKNNNSEYSDLAAGAGGHWRYLIPEVDPSKSKKICKLELWRSWSSAGYSRAVDIIKSDGRTGDLNEDRKGNWLFLGWDYYVEK</sequence>
<dbReference type="Proteomes" id="UP001498398">
    <property type="component" value="Unassembled WGS sequence"/>
</dbReference>